<dbReference type="PANTHER" id="PTHR43781">
    <property type="entry name" value="SACCHAROPINE DEHYDROGENASE"/>
    <property type="match status" value="1"/>
</dbReference>
<proteinExistence type="predicted"/>
<organism evidence="2 3">
    <name type="scientific">Alteromonas pelagimontana</name>
    <dbReference type="NCBI Taxonomy" id="1858656"/>
    <lineage>
        <taxon>Bacteria</taxon>
        <taxon>Pseudomonadati</taxon>
        <taxon>Pseudomonadota</taxon>
        <taxon>Gammaproteobacteria</taxon>
        <taxon>Alteromonadales</taxon>
        <taxon>Alteromonadaceae</taxon>
        <taxon>Alteromonas/Salinimonas group</taxon>
        <taxon>Alteromonas</taxon>
    </lineage>
</organism>
<dbReference type="EMBL" id="CP052766">
    <property type="protein sequence ID" value="QJR82863.1"/>
    <property type="molecule type" value="Genomic_DNA"/>
</dbReference>
<protein>
    <recommendedName>
        <fullName evidence="1">Saccharopine dehydrogenase NADP binding domain-containing protein</fullName>
    </recommendedName>
</protein>
<evidence type="ECO:0000313" key="2">
    <source>
        <dbReference type="EMBL" id="QJR82863.1"/>
    </source>
</evidence>
<dbReference type="InterPro" id="IPR005097">
    <property type="entry name" value="Sacchrp_dh_NADP-bd"/>
</dbReference>
<accession>A0A6M4MIE2</accession>
<sequence>MIYGAYGYTGAMITEQLSILGQNIIVAGRDESKLNVIKEKFNVPSKVFSLGSEHELARILKDIDIIINCAGPFNRTVRPLMRAAIKNNTHYLDISAELDSYYLAEALDEEAKAAGVLLMPGCGGSVAMIGCLTAFAKKQMPNPVEARVALHVSGSMSRGSAISASDYLTPTLIVRHAHELTETEDSVTRTFNFGKGMVDCVPVSLPEVITLWAQNRIADISTYVHVSGEAFPTGDLSSLPAGPTEQERENNRYQAAVQLTDVDGNEVHAMLDTLNGYSVTPRAAALAVKNIANGNVKAGFRTPSEMFGSSFILNIPTTTMELIS</sequence>
<dbReference type="PANTHER" id="PTHR43781:SF1">
    <property type="entry name" value="SACCHAROPINE DEHYDROGENASE"/>
    <property type="match status" value="1"/>
</dbReference>
<name>A0A6M4MIE2_9ALTE</name>
<dbReference type="SUPFAM" id="SSF51735">
    <property type="entry name" value="NAD(P)-binding Rossmann-fold domains"/>
    <property type="match status" value="1"/>
</dbReference>
<keyword evidence="3" id="KW-1185">Reference proteome</keyword>
<gene>
    <name evidence="2" type="ORF">CA267_013400</name>
</gene>
<dbReference type="OrthoDB" id="4420885at2"/>
<dbReference type="Pfam" id="PF03435">
    <property type="entry name" value="Sacchrp_dh_NADP"/>
    <property type="match status" value="1"/>
</dbReference>
<dbReference type="KEGG" id="apel:CA267_013400"/>
<dbReference type="InterPro" id="IPR036291">
    <property type="entry name" value="NAD(P)-bd_dom_sf"/>
</dbReference>
<evidence type="ECO:0000313" key="3">
    <source>
        <dbReference type="Proteomes" id="UP000219285"/>
    </source>
</evidence>
<evidence type="ECO:0000259" key="1">
    <source>
        <dbReference type="Pfam" id="PF03435"/>
    </source>
</evidence>
<dbReference type="Proteomes" id="UP000219285">
    <property type="component" value="Chromosome"/>
</dbReference>
<reference evidence="2 3" key="2">
    <citation type="submission" date="2020-04" db="EMBL/GenBank/DDBJ databases">
        <title>Complete genome sequence of Alteromonas pelagimontana 5.12T.</title>
        <authorList>
            <person name="Sinha R.K."/>
            <person name="Krishnan K.P."/>
            <person name="Kurian J.P."/>
        </authorList>
    </citation>
    <scope>NUCLEOTIDE SEQUENCE [LARGE SCALE GENOMIC DNA]</scope>
    <source>
        <strain evidence="2 3">5.12</strain>
    </source>
</reference>
<dbReference type="Gene3D" id="3.40.50.720">
    <property type="entry name" value="NAD(P)-binding Rossmann-like Domain"/>
    <property type="match status" value="1"/>
</dbReference>
<reference evidence="3" key="1">
    <citation type="submission" date="2014-12" db="EMBL/GenBank/DDBJ databases">
        <title>Complete genome sequence of a multi-drug resistant Klebsiella pneumoniae.</title>
        <authorList>
            <person name="Hua X."/>
            <person name="Chen Q."/>
            <person name="Li X."/>
            <person name="Feng Y."/>
            <person name="Ruan Z."/>
            <person name="Yu Y."/>
        </authorList>
    </citation>
    <scope>NUCLEOTIDE SEQUENCE [LARGE SCALE GENOMIC DNA]</scope>
    <source>
        <strain evidence="3">5.12</strain>
    </source>
</reference>
<feature type="domain" description="Saccharopine dehydrogenase NADP binding" evidence="1">
    <location>
        <begin position="2"/>
        <end position="118"/>
    </location>
</feature>
<dbReference type="AlphaFoldDB" id="A0A6M4MIE2"/>